<proteinExistence type="predicted"/>
<sequence length="536" mass="62095">MASIVFQKDKRSGITYAYESVSYWDKEKKQSRAKRTLVGRVDEKTGEISPTDGRGRKKRAGETAAKPGPVPATRTARLFYGATWLFDAIGEQLGITEDLKRCFPKTFRQILSIAYYLILEDKNPLYRFEKWSTLHKHPCGESITSQRSSELFASITEEGKNEFFRLQGRRRLENEFWAYDITSISSCSECLRQVLYGNNKENDRLPQLNLALVFGESSGLPFYYGKMAGNIPDVKTVKLLLSELDILGYSKVKLVMDRGFYSEDNLNALFREHVKFLIAGKMSLSFVRQNLEPIYGQFRSYDRFNDTYGLYCHTVQAEWNYRQYRPYKGDTVSEPRRIYVHYYYNIDRAAEEEKAFDRRLIALRNELESGKRVPEHEAGYSRYFDIRTAPKRGIRVTVREEAVAKEKELLGFFALLTNETMDAVTALELYRNKDLVEKAFGNLKERLNMRRTLVSSEQSLEGKLFVEFIALIYLSYIKKRMQDTGLFRDYTLQGLLDKLDVIECFEHPGQRLLVGEVLEKQKQIYVALGVPPPGSL</sequence>
<dbReference type="SUPFAM" id="SSF53098">
    <property type="entry name" value="Ribonuclease H-like"/>
    <property type="match status" value="1"/>
</dbReference>
<dbReference type="EMBL" id="SORI01000020">
    <property type="protein sequence ID" value="TDY55926.1"/>
    <property type="molecule type" value="Genomic_DNA"/>
</dbReference>
<evidence type="ECO:0000313" key="4">
    <source>
        <dbReference type="Proteomes" id="UP000295066"/>
    </source>
</evidence>
<dbReference type="PANTHER" id="PTHR34614:SF2">
    <property type="entry name" value="TRANSPOSASE IS4-LIKE DOMAIN-CONTAINING PROTEIN"/>
    <property type="match status" value="1"/>
</dbReference>
<dbReference type="InterPro" id="IPR047654">
    <property type="entry name" value="IS1634_transpos"/>
</dbReference>
<feature type="region of interest" description="Disordered" evidence="1">
    <location>
        <begin position="27"/>
        <end position="69"/>
    </location>
</feature>
<dbReference type="GO" id="GO:0003677">
    <property type="term" value="F:DNA binding"/>
    <property type="evidence" value="ECO:0007669"/>
    <property type="project" value="InterPro"/>
</dbReference>
<name>A0A4R8M425_9BACT</name>
<dbReference type="OrthoDB" id="47830at2"/>
<keyword evidence="4" id="KW-1185">Reference proteome</keyword>
<organism evidence="3 4">
    <name type="scientific">Aminivibrio pyruvatiphilus</name>
    <dbReference type="NCBI Taxonomy" id="1005740"/>
    <lineage>
        <taxon>Bacteria</taxon>
        <taxon>Thermotogati</taxon>
        <taxon>Synergistota</taxon>
        <taxon>Synergistia</taxon>
        <taxon>Synergistales</taxon>
        <taxon>Aminobacteriaceae</taxon>
        <taxon>Aminivibrio</taxon>
    </lineage>
</organism>
<dbReference type="Pfam" id="PF01609">
    <property type="entry name" value="DDE_Tnp_1"/>
    <property type="match status" value="1"/>
</dbReference>
<dbReference type="RefSeq" id="WP_133958755.1">
    <property type="nucleotide sequence ID" value="NZ_SORI01000020.1"/>
</dbReference>
<dbReference type="NCBIfam" id="NF033559">
    <property type="entry name" value="transpos_IS1634"/>
    <property type="match status" value="1"/>
</dbReference>
<evidence type="ECO:0000259" key="2">
    <source>
        <dbReference type="Pfam" id="PF01609"/>
    </source>
</evidence>
<dbReference type="AlphaFoldDB" id="A0A4R8M425"/>
<feature type="domain" description="Transposase IS4-like" evidence="2">
    <location>
        <begin position="182"/>
        <end position="471"/>
    </location>
</feature>
<reference evidence="3 4" key="1">
    <citation type="submission" date="2019-03" db="EMBL/GenBank/DDBJ databases">
        <title>Genomic Encyclopedia of Type Strains, Phase IV (KMG-IV): sequencing the most valuable type-strain genomes for metagenomic binning, comparative biology and taxonomic classification.</title>
        <authorList>
            <person name="Goeker M."/>
        </authorList>
    </citation>
    <scope>NUCLEOTIDE SEQUENCE [LARGE SCALE GENOMIC DNA]</scope>
    <source>
        <strain evidence="3 4">DSM 25964</strain>
    </source>
</reference>
<protein>
    <submittedName>
        <fullName evidence="3">IS4 family transposase</fullName>
    </submittedName>
</protein>
<evidence type="ECO:0000313" key="3">
    <source>
        <dbReference type="EMBL" id="TDY55926.1"/>
    </source>
</evidence>
<gene>
    <name evidence="3" type="ORF">C8D99_1207</name>
</gene>
<accession>A0A4R8M425</accession>
<dbReference type="GO" id="GO:0004803">
    <property type="term" value="F:transposase activity"/>
    <property type="evidence" value="ECO:0007669"/>
    <property type="project" value="InterPro"/>
</dbReference>
<dbReference type="GO" id="GO:0006313">
    <property type="term" value="P:DNA transposition"/>
    <property type="evidence" value="ECO:0007669"/>
    <property type="project" value="InterPro"/>
</dbReference>
<evidence type="ECO:0000256" key="1">
    <source>
        <dbReference type="SAM" id="MobiDB-lite"/>
    </source>
</evidence>
<dbReference type="InterPro" id="IPR012337">
    <property type="entry name" value="RNaseH-like_sf"/>
</dbReference>
<comment type="caution">
    <text evidence="3">The sequence shown here is derived from an EMBL/GenBank/DDBJ whole genome shotgun (WGS) entry which is preliminary data.</text>
</comment>
<dbReference type="Proteomes" id="UP000295066">
    <property type="component" value="Unassembled WGS sequence"/>
</dbReference>
<dbReference type="PANTHER" id="PTHR34614">
    <property type="match status" value="1"/>
</dbReference>
<dbReference type="InterPro" id="IPR002559">
    <property type="entry name" value="Transposase_11"/>
</dbReference>